<dbReference type="InterPro" id="IPR013424">
    <property type="entry name" value="Ice-binding_C"/>
</dbReference>
<dbReference type="NCBIfam" id="NF035944">
    <property type="entry name" value="PEPxxWA-CTERM"/>
    <property type="match status" value="1"/>
</dbReference>
<dbReference type="Gene3D" id="2.120.10.30">
    <property type="entry name" value="TolB, C-terminal domain"/>
    <property type="match status" value="1"/>
</dbReference>
<dbReference type="InterPro" id="IPR011042">
    <property type="entry name" value="6-blade_b-propeller_TolB-like"/>
</dbReference>
<evidence type="ECO:0000313" key="4">
    <source>
        <dbReference type="Proteomes" id="UP001500827"/>
    </source>
</evidence>
<keyword evidence="4" id="KW-1185">Reference proteome</keyword>
<protein>
    <recommendedName>
        <fullName evidence="2">Ice-binding protein C-terminal domain-containing protein</fullName>
    </recommendedName>
</protein>
<dbReference type="Pfam" id="PF07589">
    <property type="entry name" value="PEP-CTERM"/>
    <property type="match status" value="1"/>
</dbReference>
<accession>A0ABP7L8Y3</accession>
<dbReference type="SUPFAM" id="SSF75011">
    <property type="entry name" value="3-carboxy-cis,cis-mucoante lactonizing enzyme"/>
    <property type="match status" value="1"/>
</dbReference>
<dbReference type="NCBIfam" id="TIGR02595">
    <property type="entry name" value="PEP_CTERM"/>
    <property type="match status" value="1"/>
</dbReference>
<feature type="chain" id="PRO_5046454934" description="Ice-binding protein C-terminal domain-containing protein" evidence="1">
    <location>
        <begin position="23"/>
        <end position="328"/>
    </location>
</feature>
<keyword evidence="1" id="KW-0732">Signal</keyword>
<reference evidence="4" key="1">
    <citation type="journal article" date="2019" name="Int. J. Syst. Evol. Microbiol.">
        <title>The Global Catalogue of Microorganisms (GCM) 10K type strain sequencing project: providing services to taxonomists for standard genome sequencing and annotation.</title>
        <authorList>
            <consortium name="The Broad Institute Genomics Platform"/>
            <consortium name="The Broad Institute Genome Sequencing Center for Infectious Disease"/>
            <person name="Wu L."/>
            <person name="Ma J."/>
        </authorList>
    </citation>
    <scope>NUCLEOTIDE SEQUENCE [LARGE SCALE GENOMIC DNA]</scope>
    <source>
        <strain evidence="4">JCM 17543</strain>
    </source>
</reference>
<dbReference type="EMBL" id="BAABBM010000001">
    <property type="protein sequence ID" value="GAA3896303.1"/>
    <property type="molecule type" value="Genomic_DNA"/>
</dbReference>
<comment type="caution">
    <text evidence="3">The sequence shown here is derived from an EMBL/GenBank/DDBJ whole genome shotgun (WGS) entry which is preliminary data.</text>
</comment>
<gene>
    <name evidence="3" type="ORF">GCM10022276_14120</name>
</gene>
<sequence length="328" mass="34115">MKKLGALCATVAMVLCSNAAQAVPFSSGDIFAAISNGKVAHYDHGGTLLQTLDSGLGGYTTGMAFDGSGNLYSTNFSAGSITRYDANGAILPPNPYISGLATPESIAFAADGSFYVGTLGSSTQHYSSAGTLLQTYSMGRTDWLDLAANQTTLFYNDESGTIRRWDLTTDTALPDFANNNLNGGTESFALRILANGDVLSAADSLITQYDSAGLFLGSYDVTGVDGFFALNLDPDGTHFWSGSFENGSLYEFLIGGFGADSSITSFNTGVGSSALFGVALAGEITAGGPPTDGAVPEPSTWAMLLLGFGTIGYQMRKTRSIKVKYQSA</sequence>
<dbReference type="Proteomes" id="UP001500827">
    <property type="component" value="Unassembled WGS sequence"/>
</dbReference>
<evidence type="ECO:0000259" key="2">
    <source>
        <dbReference type="Pfam" id="PF07589"/>
    </source>
</evidence>
<feature type="signal peptide" evidence="1">
    <location>
        <begin position="1"/>
        <end position="22"/>
    </location>
</feature>
<proteinExistence type="predicted"/>
<evidence type="ECO:0000256" key="1">
    <source>
        <dbReference type="SAM" id="SignalP"/>
    </source>
</evidence>
<evidence type="ECO:0000313" key="3">
    <source>
        <dbReference type="EMBL" id="GAA3896303.1"/>
    </source>
</evidence>
<name>A0ABP7L8Y3_9SPHN</name>
<feature type="domain" description="Ice-binding protein C-terminal" evidence="2">
    <location>
        <begin position="294"/>
        <end position="316"/>
    </location>
</feature>
<dbReference type="RefSeq" id="WP_344698967.1">
    <property type="nucleotide sequence ID" value="NZ_BAABBM010000001.1"/>
</dbReference>
<organism evidence="3 4">
    <name type="scientific">Sphingomonas limnosediminicola</name>
    <dbReference type="NCBI Taxonomy" id="940133"/>
    <lineage>
        <taxon>Bacteria</taxon>
        <taxon>Pseudomonadati</taxon>
        <taxon>Pseudomonadota</taxon>
        <taxon>Alphaproteobacteria</taxon>
        <taxon>Sphingomonadales</taxon>
        <taxon>Sphingomonadaceae</taxon>
        <taxon>Sphingomonas</taxon>
    </lineage>
</organism>